<organism evidence="2 3">
    <name type="scientific">Pomacea canaliculata</name>
    <name type="common">Golden apple snail</name>
    <dbReference type="NCBI Taxonomy" id="400727"/>
    <lineage>
        <taxon>Eukaryota</taxon>
        <taxon>Metazoa</taxon>
        <taxon>Spiralia</taxon>
        <taxon>Lophotrochozoa</taxon>
        <taxon>Mollusca</taxon>
        <taxon>Gastropoda</taxon>
        <taxon>Caenogastropoda</taxon>
        <taxon>Architaenioglossa</taxon>
        <taxon>Ampullarioidea</taxon>
        <taxon>Ampullariidae</taxon>
        <taxon>Pomacea</taxon>
    </lineage>
</organism>
<protein>
    <submittedName>
        <fullName evidence="2">Uncharacterized protein</fullName>
    </submittedName>
</protein>
<keyword evidence="3" id="KW-1185">Reference proteome</keyword>
<proteinExistence type="predicted"/>
<name>A0A2T7NBZ0_POMCA</name>
<evidence type="ECO:0000256" key="1">
    <source>
        <dbReference type="SAM" id="MobiDB-lite"/>
    </source>
</evidence>
<dbReference type="Proteomes" id="UP000245119">
    <property type="component" value="Linkage Group LG14"/>
</dbReference>
<evidence type="ECO:0000313" key="3">
    <source>
        <dbReference type="Proteomes" id="UP000245119"/>
    </source>
</evidence>
<sequence length="173" mass="18896">MREEVSNDVGVVARVPALHEMRQLLATDDQWSGTRGPPVDARSSASSSTDEDDEVRAETTVTLLSRDNVWKSLRDISPLGVPLSPPHLFICKGLKPPSSTSRDSNGCNLDPVRVTWDGERDVSQTRGSLIYPHVTAPVASHHPLISGLAVSSSSEIKEIFQEKESCARQTPRQ</sequence>
<reference evidence="2 3" key="1">
    <citation type="submission" date="2018-04" db="EMBL/GenBank/DDBJ databases">
        <title>The genome of golden apple snail Pomacea canaliculata provides insight into stress tolerance and invasive adaptation.</title>
        <authorList>
            <person name="Liu C."/>
            <person name="Liu B."/>
            <person name="Ren Y."/>
            <person name="Zhang Y."/>
            <person name="Wang H."/>
            <person name="Li S."/>
            <person name="Jiang F."/>
            <person name="Yin L."/>
            <person name="Zhang G."/>
            <person name="Qian W."/>
            <person name="Fan W."/>
        </authorList>
    </citation>
    <scope>NUCLEOTIDE SEQUENCE [LARGE SCALE GENOMIC DNA]</scope>
    <source>
        <strain evidence="2">SZHN2017</strain>
        <tissue evidence="2">Muscle</tissue>
    </source>
</reference>
<evidence type="ECO:0000313" key="2">
    <source>
        <dbReference type="EMBL" id="PVD18696.1"/>
    </source>
</evidence>
<feature type="region of interest" description="Disordered" evidence="1">
    <location>
        <begin position="26"/>
        <end position="57"/>
    </location>
</feature>
<comment type="caution">
    <text evidence="2">The sequence shown here is derived from an EMBL/GenBank/DDBJ whole genome shotgun (WGS) entry which is preliminary data.</text>
</comment>
<dbReference type="AlphaFoldDB" id="A0A2T7NBZ0"/>
<accession>A0A2T7NBZ0</accession>
<dbReference type="EMBL" id="PZQS01000014">
    <property type="protein sequence ID" value="PVD18696.1"/>
    <property type="molecule type" value="Genomic_DNA"/>
</dbReference>
<gene>
    <name evidence="2" type="ORF">C0Q70_21246</name>
</gene>